<evidence type="ECO:0000259" key="2">
    <source>
        <dbReference type="Pfam" id="PF16403"/>
    </source>
</evidence>
<sequence>MKKNLKLSIKKLGLISATGALMMSSIAPVLTINPVNTFASKTVAKQMATKNVDEENISNQGETSYPSLGSTGTTGVWVDKNTSTFSFDYITRYKLTATSLSSQNFTLKIDPALQEHVVKVELKGNTSTSNKGVTLVKDKNGNYTYRLGSMYKGAFIGYNQKATISITTDTAVNSLNQDRYKVQMGMYTKDEKYISRSGQQVILTKNNTDLNIDNTNKYITAGKLGFENGIPAKTDTVIALKQELQYQVTLETFARDSYYVYQIDPALVPYLSHVKFTGVKGNVYDNVSIPEDGKIRMDAESLYDSSLGISVPYSIKIEAALKNGVTIGDLPQEYYVITAHQNYSDSSSKAGITVDHSYVSVGIKGSKEAPIPDAPSVDKIKANDTKISGKATMNNTVTVTLPNGEQYTGKADQNGNYTITVPAQKVGEQVKVTQTSAQGKESAATTATVESNEKPVINANPKTIQVGDTFDPLAGVTASDKEDGNLTSKIQVMSNNVNPAVSGVYSVSYSVTDSDGNKASKSVQITVQSLNGSIDVNTFYLGKDSWLNGKFNGDIAKVGLEVNGKKHQVVNVSGTSYQYYAKDKILNLQDDVKIVGYSKDNKVIQATKVKVVDSSILQGDIKANKYAVGTDSFVSGTYTGAIKKISMTVNGKPYSKVDVGANNKFQYYAKDKISSKKDVVEIIGYNAEGTEISRTVVDLSDASEQTGNLVPAVYAIADDSFVKGSFTGNVERVAIQVNGVTYPAVNALNSSSFQYYAKDKIRNITDDVKVLGYNSANLLVDSKPVKVVQSHEGNATLTPVKYSIADDSFVKGTYKGAVKTVALEVNGTKYAPVAVMNSSEFQYYAKDKIKKPSDNVKVYGYDSTGTVVDTKSVTVVASNSTTGQVSPMDYNIETDGFVKGTYTGDIKNVALQVNGTTYSPVNVINESSFQYYAKDKIKNTSDTVKVLAYNSQGVLMDTKSVKVTDASGTSGSINVNPYTFGTDSWVTGIYTGGVSKVALKVDGVEHMAVAVQDNGTFKYYAKDKITRATRQVEVIAYSAKNKVIDSKFITIK</sequence>
<name>A0A4R6ZJV2_9LIST</name>
<dbReference type="RefSeq" id="WP_133620713.1">
    <property type="nucleotide sequence ID" value="NZ_JAASUO010000005.1"/>
</dbReference>
<dbReference type="Gene3D" id="2.60.40.10">
    <property type="entry name" value="Immunoglobulins"/>
    <property type="match status" value="2"/>
</dbReference>
<comment type="caution">
    <text evidence="5">The sequence shown here is derived from an EMBL/GenBank/DDBJ whole genome shotgun (WGS) entry which is preliminary data.</text>
</comment>
<feature type="domain" description="Bacterial Ig" evidence="4">
    <location>
        <begin position="532"/>
        <end position="612"/>
    </location>
</feature>
<dbReference type="STRING" id="1265846.PROCOU_10803"/>
<feature type="signal peptide" evidence="1">
    <location>
        <begin position="1"/>
        <end position="22"/>
    </location>
</feature>
<organism evidence="5 6">
    <name type="scientific">Listeria rocourtiae</name>
    <dbReference type="NCBI Taxonomy" id="647910"/>
    <lineage>
        <taxon>Bacteria</taxon>
        <taxon>Bacillati</taxon>
        <taxon>Bacillota</taxon>
        <taxon>Bacilli</taxon>
        <taxon>Bacillales</taxon>
        <taxon>Listeriaceae</taxon>
        <taxon>Listeria</taxon>
    </lineage>
</organism>
<evidence type="ECO:0000259" key="4">
    <source>
        <dbReference type="Pfam" id="PF20622"/>
    </source>
</evidence>
<evidence type="ECO:0000256" key="1">
    <source>
        <dbReference type="SAM" id="SignalP"/>
    </source>
</evidence>
<evidence type="ECO:0000313" key="5">
    <source>
        <dbReference type="EMBL" id="TDR52651.1"/>
    </source>
</evidence>
<feature type="domain" description="Bacterial Ig" evidence="4">
    <location>
        <begin position="883"/>
        <end position="964"/>
    </location>
</feature>
<dbReference type="InterPro" id="IPR013783">
    <property type="entry name" value="Ig-like_fold"/>
</dbReference>
<keyword evidence="6" id="KW-1185">Reference proteome</keyword>
<dbReference type="Pfam" id="PF20622">
    <property type="entry name" value="Big_15"/>
    <property type="match status" value="6"/>
</dbReference>
<gene>
    <name evidence="5" type="ORF">DFP96_10788</name>
</gene>
<feature type="domain" description="Bacterial Ig" evidence="4">
    <location>
        <begin position="796"/>
        <end position="876"/>
    </location>
</feature>
<proteinExistence type="predicted"/>
<feature type="domain" description="Pesticidal crystal protein Cry22Aa Ig-like" evidence="2">
    <location>
        <begin position="460"/>
        <end position="527"/>
    </location>
</feature>
<feature type="domain" description="Bacterial Ig" evidence="4">
    <location>
        <begin position="707"/>
        <end position="788"/>
    </location>
</feature>
<dbReference type="Pfam" id="PF16403">
    <property type="entry name" value="Bact_surface_Ig-like"/>
    <property type="match status" value="1"/>
</dbReference>
<feature type="domain" description="Bacterial Ig" evidence="4">
    <location>
        <begin position="971"/>
        <end position="1052"/>
    </location>
</feature>
<dbReference type="InterPro" id="IPR041498">
    <property type="entry name" value="Big_6"/>
</dbReference>
<keyword evidence="1" id="KW-0732">Signal</keyword>
<dbReference type="InterPro" id="IPR032179">
    <property type="entry name" value="Cry22Aa_Ig-like"/>
</dbReference>
<dbReference type="OrthoDB" id="2360633at2"/>
<feature type="domain" description="Bacterial Ig" evidence="4">
    <location>
        <begin position="619"/>
        <end position="700"/>
    </location>
</feature>
<protein>
    <submittedName>
        <fullName evidence="5">Uncharacterized protein DUF5011</fullName>
    </submittedName>
</protein>
<dbReference type="Proteomes" id="UP000295558">
    <property type="component" value="Unassembled WGS sequence"/>
</dbReference>
<accession>A0A4R6ZJV2</accession>
<reference evidence="5 6" key="1">
    <citation type="submission" date="2019-03" db="EMBL/GenBank/DDBJ databases">
        <title>Genomic Encyclopedia of Type Strains, Phase III (KMG-III): the genomes of soil and plant-associated and newly described type strains.</title>
        <authorList>
            <person name="Whitman W."/>
        </authorList>
    </citation>
    <scope>NUCLEOTIDE SEQUENCE [LARGE SCALE GENOMIC DNA]</scope>
    <source>
        <strain evidence="5 6">CECT 7972</strain>
    </source>
</reference>
<evidence type="ECO:0000259" key="3">
    <source>
        <dbReference type="Pfam" id="PF17936"/>
    </source>
</evidence>
<dbReference type="AlphaFoldDB" id="A0A4R6ZJV2"/>
<dbReference type="EMBL" id="SNZK01000007">
    <property type="protein sequence ID" value="TDR52651.1"/>
    <property type="molecule type" value="Genomic_DNA"/>
</dbReference>
<evidence type="ECO:0000313" key="6">
    <source>
        <dbReference type="Proteomes" id="UP000295558"/>
    </source>
</evidence>
<dbReference type="Pfam" id="PF17936">
    <property type="entry name" value="Big_6"/>
    <property type="match status" value="1"/>
</dbReference>
<feature type="chain" id="PRO_5039715319" evidence="1">
    <location>
        <begin position="23"/>
        <end position="1052"/>
    </location>
</feature>
<feature type="domain" description="Bacterial Ig" evidence="3">
    <location>
        <begin position="372"/>
        <end position="450"/>
    </location>
</feature>
<dbReference type="InterPro" id="IPR046746">
    <property type="entry name" value="Big_15"/>
</dbReference>